<keyword evidence="3" id="KW-1185">Reference proteome</keyword>
<protein>
    <submittedName>
        <fullName evidence="2">Uncharacterized protein</fullName>
    </submittedName>
</protein>
<gene>
    <name evidence="2" type="ORF">HNR67_006370</name>
</gene>
<name>A0A7W7CG20_9PSEU</name>
<comment type="caution">
    <text evidence="2">The sequence shown here is derived from an EMBL/GenBank/DDBJ whole genome shotgun (WGS) entry which is preliminary data.</text>
</comment>
<dbReference type="AlphaFoldDB" id="A0A7W7CG20"/>
<accession>A0A7W7CG20</accession>
<dbReference type="RefSeq" id="WP_185005914.1">
    <property type="nucleotide sequence ID" value="NZ_BAAAUI010000009.1"/>
</dbReference>
<reference evidence="2 3" key="1">
    <citation type="submission" date="2020-08" db="EMBL/GenBank/DDBJ databases">
        <title>Sequencing the genomes of 1000 actinobacteria strains.</title>
        <authorList>
            <person name="Klenk H.-P."/>
        </authorList>
    </citation>
    <scope>NUCLEOTIDE SEQUENCE [LARGE SCALE GENOMIC DNA]</scope>
    <source>
        <strain evidence="2 3">DSM 44230</strain>
    </source>
</reference>
<proteinExistence type="predicted"/>
<sequence>MKRMFGACWRLLLALTLVFTATAATAPGMAQAVDYPGGKRIYAVSIGGFHPDSTGKQSFARLAMYYFNGNGTVTESFWFWDWGTGYPHANIKPTSAGCVGKACEIHTSGGFQAGAPTKSLNGTYTNNGTEVVITWDGGQTETWNVGKPTAKLSSIGLASSSYGANIGQGYGSNAPHDTFVPLNKVPRHKYLGRQNSITYVVKTGKIETGTKASIMDLTSTAWKQCNGDCLSAGLPVGSPDACTACKPGETRAIRYYLASEGGRKNYYEHHCTCLRQGGSDCYAGGSHVKPQLQVIDDDGVLHGWVGVEASNREAKRGTLSMHWHVDV</sequence>
<evidence type="ECO:0000313" key="3">
    <source>
        <dbReference type="Proteomes" id="UP000533598"/>
    </source>
</evidence>
<dbReference type="Proteomes" id="UP000533598">
    <property type="component" value="Unassembled WGS sequence"/>
</dbReference>
<dbReference type="EMBL" id="JACHMH010000001">
    <property type="protein sequence ID" value="MBB4680252.1"/>
    <property type="molecule type" value="Genomic_DNA"/>
</dbReference>
<organism evidence="2 3">
    <name type="scientific">Crossiella cryophila</name>
    <dbReference type="NCBI Taxonomy" id="43355"/>
    <lineage>
        <taxon>Bacteria</taxon>
        <taxon>Bacillati</taxon>
        <taxon>Actinomycetota</taxon>
        <taxon>Actinomycetes</taxon>
        <taxon>Pseudonocardiales</taxon>
        <taxon>Pseudonocardiaceae</taxon>
        <taxon>Crossiella</taxon>
    </lineage>
</organism>
<feature type="chain" id="PRO_5038688083" evidence="1">
    <location>
        <begin position="24"/>
        <end position="327"/>
    </location>
</feature>
<keyword evidence="1" id="KW-0732">Signal</keyword>
<evidence type="ECO:0000256" key="1">
    <source>
        <dbReference type="SAM" id="SignalP"/>
    </source>
</evidence>
<feature type="signal peptide" evidence="1">
    <location>
        <begin position="1"/>
        <end position="23"/>
    </location>
</feature>
<evidence type="ECO:0000313" key="2">
    <source>
        <dbReference type="EMBL" id="MBB4680252.1"/>
    </source>
</evidence>